<dbReference type="OrthoDB" id="2985066at2759"/>
<accession>A0A2H3CUP4</accession>
<keyword evidence="1" id="KW-1133">Transmembrane helix</keyword>
<dbReference type="InParanoid" id="A0A2H3CUP4"/>
<gene>
    <name evidence="3" type="ORF">ARMGADRAFT_1172542</name>
</gene>
<dbReference type="EMBL" id="KZ293853">
    <property type="protein sequence ID" value="PBK79036.1"/>
    <property type="molecule type" value="Genomic_DNA"/>
</dbReference>
<evidence type="ECO:0000256" key="2">
    <source>
        <dbReference type="SAM" id="SignalP"/>
    </source>
</evidence>
<feature type="chain" id="PRO_5013924316" description="Autophagy-related protein 27" evidence="2">
    <location>
        <begin position="23"/>
        <end position="221"/>
    </location>
</feature>
<protein>
    <recommendedName>
        <fullName evidence="5">Autophagy-related protein 27</fullName>
    </recommendedName>
</protein>
<dbReference type="AlphaFoldDB" id="A0A2H3CUP4"/>
<organism evidence="3 4">
    <name type="scientific">Armillaria gallica</name>
    <name type="common">Bulbous honey fungus</name>
    <name type="synonym">Armillaria bulbosa</name>
    <dbReference type="NCBI Taxonomy" id="47427"/>
    <lineage>
        <taxon>Eukaryota</taxon>
        <taxon>Fungi</taxon>
        <taxon>Dikarya</taxon>
        <taxon>Basidiomycota</taxon>
        <taxon>Agaricomycotina</taxon>
        <taxon>Agaricomycetes</taxon>
        <taxon>Agaricomycetidae</taxon>
        <taxon>Agaricales</taxon>
        <taxon>Marasmiineae</taxon>
        <taxon>Physalacriaceae</taxon>
        <taxon>Armillaria</taxon>
    </lineage>
</organism>
<evidence type="ECO:0008006" key="5">
    <source>
        <dbReference type="Google" id="ProtNLM"/>
    </source>
</evidence>
<name>A0A2H3CUP4_ARMGA</name>
<evidence type="ECO:0000313" key="3">
    <source>
        <dbReference type="EMBL" id="PBK79036.1"/>
    </source>
</evidence>
<evidence type="ECO:0000256" key="1">
    <source>
        <dbReference type="SAM" id="Phobius"/>
    </source>
</evidence>
<reference evidence="4" key="1">
    <citation type="journal article" date="2017" name="Nat. Ecol. Evol.">
        <title>Genome expansion and lineage-specific genetic innovations in the forest pathogenic fungi Armillaria.</title>
        <authorList>
            <person name="Sipos G."/>
            <person name="Prasanna A.N."/>
            <person name="Walter M.C."/>
            <person name="O'Connor E."/>
            <person name="Balint B."/>
            <person name="Krizsan K."/>
            <person name="Kiss B."/>
            <person name="Hess J."/>
            <person name="Varga T."/>
            <person name="Slot J."/>
            <person name="Riley R."/>
            <person name="Boka B."/>
            <person name="Rigling D."/>
            <person name="Barry K."/>
            <person name="Lee J."/>
            <person name="Mihaltcheva S."/>
            <person name="LaButti K."/>
            <person name="Lipzen A."/>
            <person name="Waldron R."/>
            <person name="Moloney N.M."/>
            <person name="Sperisen C."/>
            <person name="Kredics L."/>
            <person name="Vagvoelgyi C."/>
            <person name="Patrignani A."/>
            <person name="Fitzpatrick D."/>
            <person name="Nagy I."/>
            <person name="Doyle S."/>
            <person name="Anderson J.B."/>
            <person name="Grigoriev I.V."/>
            <person name="Gueldener U."/>
            <person name="Muensterkoetter M."/>
            <person name="Nagy L.G."/>
        </authorList>
    </citation>
    <scope>NUCLEOTIDE SEQUENCE [LARGE SCALE GENOMIC DNA]</scope>
    <source>
        <strain evidence="4">Ar21-2</strain>
    </source>
</reference>
<dbReference type="Proteomes" id="UP000217790">
    <property type="component" value="Unassembled WGS sequence"/>
</dbReference>
<evidence type="ECO:0000313" key="4">
    <source>
        <dbReference type="Proteomes" id="UP000217790"/>
    </source>
</evidence>
<keyword evidence="4" id="KW-1185">Reference proteome</keyword>
<sequence length="221" mass="24299">MLLLFPLQCWTLVSLLLPTAMAYIVRLENNCGSGSPSVILEDGTRMDRVNSYESSGPGIVSVFLDQGSCGPLGESCSTVHINKSGWAVGSSSTLSVSITSLYSVADHLTITFCPAVPTFTDQHVPPRFRRLVSRQVSQTSWTPVVGWICGSFVILLLLAMFYVWRSKDTEPPSMVNSLAHPPLTPLPPRSPPRLHIPRSRLICDVKLFPTMNLEPTSVWED</sequence>
<feature type="signal peptide" evidence="2">
    <location>
        <begin position="1"/>
        <end position="22"/>
    </location>
</feature>
<dbReference type="OMA" id="AMFYVWR"/>
<keyword evidence="1" id="KW-0472">Membrane</keyword>
<keyword evidence="2" id="KW-0732">Signal</keyword>
<keyword evidence="1" id="KW-0812">Transmembrane</keyword>
<proteinExistence type="predicted"/>
<feature type="transmembrane region" description="Helical" evidence="1">
    <location>
        <begin position="144"/>
        <end position="164"/>
    </location>
</feature>